<dbReference type="PaxDb" id="55529-EKX37703"/>
<sequence>MPCQYGSKVEELQRECANKRRRANLPESAVEIFRTWFRQHAAHPYPTETEKQLKCVEQVSNWFVNVRKRYWRHNADGEHAVYS</sequence>
<dbReference type="OrthoDB" id="10056939at2759"/>
<evidence type="ECO:0000313" key="7">
    <source>
        <dbReference type="Proteomes" id="UP000011087"/>
    </source>
</evidence>
<feature type="domain" description="KN homeodomain" evidence="4">
    <location>
        <begin position="36"/>
        <end position="69"/>
    </location>
</feature>
<reference evidence="5 7" key="1">
    <citation type="journal article" date="2012" name="Nature">
        <title>Algal genomes reveal evolutionary mosaicism and the fate of nucleomorphs.</title>
        <authorList>
            <consortium name="DOE Joint Genome Institute"/>
            <person name="Curtis B.A."/>
            <person name="Tanifuji G."/>
            <person name="Burki F."/>
            <person name="Gruber A."/>
            <person name="Irimia M."/>
            <person name="Maruyama S."/>
            <person name="Arias M.C."/>
            <person name="Ball S.G."/>
            <person name="Gile G.H."/>
            <person name="Hirakawa Y."/>
            <person name="Hopkins J.F."/>
            <person name="Kuo A."/>
            <person name="Rensing S.A."/>
            <person name="Schmutz J."/>
            <person name="Symeonidi A."/>
            <person name="Elias M."/>
            <person name="Eveleigh R.J."/>
            <person name="Herman E.K."/>
            <person name="Klute M.J."/>
            <person name="Nakayama T."/>
            <person name="Obornik M."/>
            <person name="Reyes-Prieto A."/>
            <person name="Armbrust E.V."/>
            <person name="Aves S.J."/>
            <person name="Beiko R.G."/>
            <person name="Coutinho P."/>
            <person name="Dacks J.B."/>
            <person name="Durnford D.G."/>
            <person name="Fast N.M."/>
            <person name="Green B.R."/>
            <person name="Grisdale C.J."/>
            <person name="Hempel F."/>
            <person name="Henrissat B."/>
            <person name="Hoppner M.P."/>
            <person name="Ishida K."/>
            <person name="Kim E."/>
            <person name="Koreny L."/>
            <person name="Kroth P.G."/>
            <person name="Liu Y."/>
            <person name="Malik S.B."/>
            <person name="Maier U.G."/>
            <person name="McRose D."/>
            <person name="Mock T."/>
            <person name="Neilson J.A."/>
            <person name="Onodera N.T."/>
            <person name="Poole A.M."/>
            <person name="Pritham E.J."/>
            <person name="Richards T.A."/>
            <person name="Rocap G."/>
            <person name="Roy S.W."/>
            <person name="Sarai C."/>
            <person name="Schaack S."/>
            <person name="Shirato S."/>
            <person name="Slamovits C.H."/>
            <person name="Spencer D.F."/>
            <person name="Suzuki S."/>
            <person name="Worden A.Z."/>
            <person name="Zauner S."/>
            <person name="Barry K."/>
            <person name="Bell C."/>
            <person name="Bharti A.K."/>
            <person name="Crow J.A."/>
            <person name="Grimwood J."/>
            <person name="Kramer R."/>
            <person name="Lindquist E."/>
            <person name="Lucas S."/>
            <person name="Salamov A."/>
            <person name="McFadden G.I."/>
            <person name="Lane C.E."/>
            <person name="Keeling P.J."/>
            <person name="Gray M.W."/>
            <person name="Grigoriev I.V."/>
            <person name="Archibald J.M."/>
        </authorList>
    </citation>
    <scope>NUCLEOTIDE SEQUENCE</scope>
    <source>
        <strain evidence="5 7">CCMP2712</strain>
    </source>
</reference>
<dbReference type="InterPro" id="IPR001356">
    <property type="entry name" value="HD"/>
</dbReference>
<dbReference type="GO" id="GO:0006355">
    <property type="term" value="P:regulation of DNA-templated transcription"/>
    <property type="evidence" value="ECO:0007669"/>
    <property type="project" value="InterPro"/>
</dbReference>
<gene>
    <name evidence="5" type="ORF">GUITHDRAFT_77932</name>
</gene>
<dbReference type="Pfam" id="PF05920">
    <property type="entry name" value="Homeobox_KN"/>
    <property type="match status" value="1"/>
</dbReference>
<keyword evidence="1" id="KW-0238">DNA-binding</keyword>
<dbReference type="EMBL" id="JH993056">
    <property type="protein sequence ID" value="EKX37703.1"/>
    <property type="molecule type" value="Genomic_DNA"/>
</dbReference>
<dbReference type="eggNOG" id="KOG0773">
    <property type="taxonomic scope" value="Eukaryota"/>
</dbReference>
<dbReference type="AlphaFoldDB" id="L1IN62"/>
<dbReference type="PANTHER" id="PTHR11850">
    <property type="entry name" value="HOMEOBOX PROTEIN TRANSCRIPTION FACTORS"/>
    <property type="match status" value="1"/>
</dbReference>
<dbReference type="GeneID" id="17294408"/>
<dbReference type="SUPFAM" id="SSF46689">
    <property type="entry name" value="Homeodomain-like"/>
    <property type="match status" value="1"/>
</dbReference>
<evidence type="ECO:0000313" key="5">
    <source>
        <dbReference type="EMBL" id="EKX37703.1"/>
    </source>
</evidence>
<dbReference type="Proteomes" id="UP000011087">
    <property type="component" value="Unassembled WGS sequence"/>
</dbReference>
<evidence type="ECO:0000256" key="2">
    <source>
        <dbReference type="ARBA" id="ARBA00023155"/>
    </source>
</evidence>
<accession>L1IN62</accession>
<evidence type="ECO:0000256" key="3">
    <source>
        <dbReference type="ARBA" id="ARBA00023242"/>
    </source>
</evidence>
<dbReference type="RefSeq" id="XP_005824683.1">
    <property type="nucleotide sequence ID" value="XM_005824626.1"/>
</dbReference>
<keyword evidence="7" id="KW-1185">Reference proteome</keyword>
<organism evidence="5">
    <name type="scientific">Guillardia theta (strain CCMP2712)</name>
    <name type="common">Cryptophyte</name>
    <dbReference type="NCBI Taxonomy" id="905079"/>
    <lineage>
        <taxon>Eukaryota</taxon>
        <taxon>Cryptophyceae</taxon>
        <taxon>Pyrenomonadales</taxon>
        <taxon>Geminigeraceae</taxon>
        <taxon>Guillardia</taxon>
    </lineage>
</organism>
<protein>
    <recommendedName>
        <fullName evidence="4">KN homeodomain domain-containing protein</fullName>
    </recommendedName>
</protein>
<dbReference type="Gene3D" id="1.10.10.60">
    <property type="entry name" value="Homeodomain-like"/>
    <property type="match status" value="1"/>
</dbReference>
<keyword evidence="3" id="KW-0539">Nucleus</keyword>
<dbReference type="STRING" id="905079.L1IN62"/>
<dbReference type="GO" id="GO:0003677">
    <property type="term" value="F:DNA binding"/>
    <property type="evidence" value="ECO:0007669"/>
    <property type="project" value="UniProtKB-KW"/>
</dbReference>
<dbReference type="HOGENOM" id="CLU_2547397_0_0_1"/>
<name>L1IN62_GUITC</name>
<reference evidence="6" key="3">
    <citation type="submission" date="2016-03" db="UniProtKB">
        <authorList>
            <consortium name="EnsemblProtists"/>
        </authorList>
    </citation>
    <scope>IDENTIFICATION</scope>
</reference>
<dbReference type="EnsemblProtists" id="EKX37703">
    <property type="protein sequence ID" value="EKX37703"/>
    <property type="gene ID" value="GUITHDRAFT_77932"/>
</dbReference>
<reference evidence="7" key="2">
    <citation type="submission" date="2012-11" db="EMBL/GenBank/DDBJ databases">
        <authorList>
            <person name="Kuo A."/>
            <person name="Curtis B.A."/>
            <person name="Tanifuji G."/>
            <person name="Burki F."/>
            <person name="Gruber A."/>
            <person name="Irimia M."/>
            <person name="Maruyama S."/>
            <person name="Arias M.C."/>
            <person name="Ball S.G."/>
            <person name="Gile G.H."/>
            <person name="Hirakawa Y."/>
            <person name="Hopkins J.F."/>
            <person name="Rensing S.A."/>
            <person name="Schmutz J."/>
            <person name="Symeonidi A."/>
            <person name="Elias M."/>
            <person name="Eveleigh R.J."/>
            <person name="Herman E.K."/>
            <person name="Klute M.J."/>
            <person name="Nakayama T."/>
            <person name="Obornik M."/>
            <person name="Reyes-Prieto A."/>
            <person name="Armbrust E.V."/>
            <person name="Aves S.J."/>
            <person name="Beiko R.G."/>
            <person name="Coutinho P."/>
            <person name="Dacks J.B."/>
            <person name="Durnford D.G."/>
            <person name="Fast N.M."/>
            <person name="Green B.R."/>
            <person name="Grisdale C."/>
            <person name="Hempe F."/>
            <person name="Henrissat B."/>
            <person name="Hoppner M.P."/>
            <person name="Ishida K.-I."/>
            <person name="Kim E."/>
            <person name="Koreny L."/>
            <person name="Kroth P.G."/>
            <person name="Liu Y."/>
            <person name="Malik S.-B."/>
            <person name="Maier U.G."/>
            <person name="McRose D."/>
            <person name="Mock T."/>
            <person name="Neilson J.A."/>
            <person name="Onodera N.T."/>
            <person name="Poole A.M."/>
            <person name="Pritham E.J."/>
            <person name="Richards T.A."/>
            <person name="Rocap G."/>
            <person name="Roy S.W."/>
            <person name="Sarai C."/>
            <person name="Schaack S."/>
            <person name="Shirato S."/>
            <person name="Slamovits C.H."/>
            <person name="Spencer D.F."/>
            <person name="Suzuki S."/>
            <person name="Worden A.Z."/>
            <person name="Zauner S."/>
            <person name="Barry K."/>
            <person name="Bell C."/>
            <person name="Bharti A.K."/>
            <person name="Crow J.A."/>
            <person name="Grimwood J."/>
            <person name="Kramer R."/>
            <person name="Lindquist E."/>
            <person name="Lucas S."/>
            <person name="Salamov A."/>
            <person name="McFadden G.I."/>
            <person name="Lane C.E."/>
            <person name="Keeling P.J."/>
            <person name="Gray M.W."/>
            <person name="Grigoriev I.V."/>
            <person name="Archibald J.M."/>
        </authorList>
    </citation>
    <scope>NUCLEOTIDE SEQUENCE</scope>
    <source>
        <strain evidence="7">CCMP2712</strain>
    </source>
</reference>
<dbReference type="KEGG" id="gtt:GUITHDRAFT_77932"/>
<evidence type="ECO:0000256" key="1">
    <source>
        <dbReference type="ARBA" id="ARBA00023125"/>
    </source>
</evidence>
<dbReference type="InterPro" id="IPR050224">
    <property type="entry name" value="TALE_homeobox"/>
</dbReference>
<dbReference type="CDD" id="cd00086">
    <property type="entry name" value="homeodomain"/>
    <property type="match status" value="1"/>
</dbReference>
<dbReference type="InterPro" id="IPR009057">
    <property type="entry name" value="Homeodomain-like_sf"/>
</dbReference>
<evidence type="ECO:0000313" key="6">
    <source>
        <dbReference type="EnsemblProtists" id="EKX37703"/>
    </source>
</evidence>
<dbReference type="InterPro" id="IPR008422">
    <property type="entry name" value="KN_HD"/>
</dbReference>
<evidence type="ECO:0000259" key="4">
    <source>
        <dbReference type="Pfam" id="PF05920"/>
    </source>
</evidence>
<keyword evidence="2" id="KW-0371">Homeobox</keyword>
<proteinExistence type="predicted"/>